<dbReference type="PANTHER" id="PTHR34448">
    <property type="entry name" value="AMINOPEPTIDASE"/>
    <property type="match status" value="1"/>
</dbReference>
<reference evidence="2" key="1">
    <citation type="submission" date="2020-10" db="EMBL/GenBank/DDBJ databases">
        <authorList>
            <person name="Gilroy R."/>
        </authorList>
    </citation>
    <scope>NUCLEOTIDE SEQUENCE</scope>
    <source>
        <strain evidence="2">ChiSxjej1B13-7041</strain>
    </source>
</reference>
<dbReference type="InterPro" id="IPR052170">
    <property type="entry name" value="M29_Exopeptidase"/>
</dbReference>
<organism evidence="2 3">
    <name type="scientific">Candidatus Egerieimonas intestinavium</name>
    <dbReference type="NCBI Taxonomy" id="2840777"/>
    <lineage>
        <taxon>Bacteria</taxon>
        <taxon>Bacillati</taxon>
        <taxon>Bacillota</taxon>
        <taxon>Clostridia</taxon>
        <taxon>Lachnospirales</taxon>
        <taxon>Lachnospiraceae</taxon>
        <taxon>Lachnospiraceae incertae sedis</taxon>
        <taxon>Candidatus Egerieimonas</taxon>
    </lineage>
</organism>
<dbReference type="GO" id="GO:0046872">
    <property type="term" value="F:metal ion binding"/>
    <property type="evidence" value="ECO:0007669"/>
    <property type="project" value="UniProtKB-KW"/>
</dbReference>
<dbReference type="InterPro" id="IPR058739">
    <property type="entry name" value="NicX"/>
</dbReference>
<dbReference type="Proteomes" id="UP000886841">
    <property type="component" value="Unassembled WGS sequence"/>
</dbReference>
<dbReference type="PANTHER" id="PTHR34448:SF1">
    <property type="entry name" value="BLL6088 PROTEIN"/>
    <property type="match status" value="1"/>
</dbReference>
<sequence>MREKKIYEACQRLLTVCAQCKKDENILIVTDEDSMEIGMALWDAAEDYPNKTLVMMEPRKMHGEEPTDLVAAAMLKADVIFRATKFSLSHSKARRNACEAGARDLNCCDYDLEMLKKGGLYTDFEANKKYVDQIAKGFEGGDVCHITSKLGTDYWCSIKGHKIFPQYGMSHQAGQTSSPPDIECATGAIPGTAHGKLVIDGSITHPAMGVLKEPITLYVENSFVTKIEGGAEAETFAKELAKVYDPRMYRVGEIGVGLNPDAALCGRMLEDEGCMGYVHVALGNNETDNQDFILHIDMMFQNPTIEVDGKVIFDEGQVVFD</sequence>
<comment type="caution">
    <text evidence="2">The sequence shown here is derived from an EMBL/GenBank/DDBJ whole genome shotgun (WGS) entry which is preliminary data.</text>
</comment>
<reference evidence="2" key="2">
    <citation type="journal article" date="2021" name="PeerJ">
        <title>Extensive microbial diversity within the chicken gut microbiome revealed by metagenomics and culture.</title>
        <authorList>
            <person name="Gilroy R."/>
            <person name="Ravi A."/>
            <person name="Getino M."/>
            <person name="Pursley I."/>
            <person name="Horton D.L."/>
            <person name="Alikhan N.F."/>
            <person name="Baker D."/>
            <person name="Gharbi K."/>
            <person name="Hall N."/>
            <person name="Watson M."/>
            <person name="Adriaenssens E.M."/>
            <person name="Foster-Nyarko E."/>
            <person name="Jarju S."/>
            <person name="Secka A."/>
            <person name="Antonio M."/>
            <person name="Oren A."/>
            <person name="Chaudhuri R.R."/>
            <person name="La Ragione R."/>
            <person name="Hildebrand F."/>
            <person name="Pallen M.J."/>
        </authorList>
    </citation>
    <scope>NUCLEOTIDE SEQUENCE</scope>
    <source>
        <strain evidence="2">ChiSxjej1B13-7041</strain>
    </source>
</reference>
<evidence type="ECO:0000313" key="2">
    <source>
        <dbReference type="EMBL" id="HIR93456.1"/>
    </source>
</evidence>
<keyword evidence="1" id="KW-0479">Metal-binding</keyword>
<gene>
    <name evidence="2" type="ORF">IAB98_08580</name>
</gene>
<evidence type="ECO:0000256" key="1">
    <source>
        <dbReference type="ARBA" id="ARBA00022723"/>
    </source>
</evidence>
<dbReference type="SUPFAM" id="SSF144052">
    <property type="entry name" value="Thermophilic metalloprotease-like"/>
    <property type="match status" value="1"/>
</dbReference>
<proteinExistence type="predicted"/>
<dbReference type="AlphaFoldDB" id="A0A9D1EKG8"/>
<evidence type="ECO:0008006" key="4">
    <source>
        <dbReference type="Google" id="ProtNLM"/>
    </source>
</evidence>
<dbReference type="EMBL" id="DVHU01000078">
    <property type="protein sequence ID" value="HIR93456.1"/>
    <property type="molecule type" value="Genomic_DNA"/>
</dbReference>
<name>A0A9D1EKG8_9FIRM</name>
<accession>A0A9D1EKG8</accession>
<protein>
    <recommendedName>
        <fullName evidence="4">Aminopeptidase</fullName>
    </recommendedName>
</protein>
<dbReference type="Pfam" id="PF26233">
    <property type="entry name" value="NicX"/>
    <property type="match status" value="1"/>
</dbReference>
<evidence type="ECO:0000313" key="3">
    <source>
        <dbReference type="Proteomes" id="UP000886841"/>
    </source>
</evidence>